<evidence type="ECO:0000313" key="3">
    <source>
        <dbReference type="Proteomes" id="UP001614391"/>
    </source>
</evidence>
<evidence type="ECO:0000313" key="2">
    <source>
        <dbReference type="EMBL" id="MFI9123890.1"/>
    </source>
</evidence>
<proteinExistence type="predicted"/>
<sequence length="212" mass="22640">MPRHTLARRNLLTFSAQPWNLFEDDPGAGGGGGGGTGPTLNEHGYPDNTPTADMTPEHQVAYWKHHARKHEALAKAAPDSSELERLRQRDADLKRIEDEQLTETQRIQAEKDAADAARVAAEAARDAALAEALRIRVAADKGLTPAQAERLRGSTKEELEADADALKELFGATNTDGAGSSAPRSGGPRGGDVGGSKTTTSGAERYRQRHGK</sequence>
<keyword evidence="3" id="KW-1185">Reference proteome</keyword>
<reference evidence="2 3" key="1">
    <citation type="submission" date="2024-10" db="EMBL/GenBank/DDBJ databases">
        <title>The Natural Products Discovery Center: Release of the First 8490 Sequenced Strains for Exploring Actinobacteria Biosynthetic Diversity.</title>
        <authorList>
            <person name="Kalkreuter E."/>
            <person name="Kautsar S.A."/>
            <person name="Yang D."/>
            <person name="Bader C.D."/>
            <person name="Teijaro C.N."/>
            <person name="Fluegel L."/>
            <person name="Davis C.M."/>
            <person name="Simpson J.R."/>
            <person name="Lauterbach L."/>
            <person name="Steele A.D."/>
            <person name="Gui C."/>
            <person name="Meng S."/>
            <person name="Li G."/>
            <person name="Viehrig K."/>
            <person name="Ye F."/>
            <person name="Su P."/>
            <person name="Kiefer A.F."/>
            <person name="Nichols A."/>
            <person name="Cepeda A.J."/>
            <person name="Yan W."/>
            <person name="Fan B."/>
            <person name="Jiang Y."/>
            <person name="Adhikari A."/>
            <person name="Zheng C.-J."/>
            <person name="Schuster L."/>
            <person name="Cowan T.M."/>
            <person name="Smanski M.J."/>
            <person name="Chevrette M.G."/>
            <person name="De Carvalho L.P.S."/>
            <person name="Shen B."/>
        </authorList>
    </citation>
    <scope>NUCLEOTIDE SEQUENCE [LARGE SCALE GENOMIC DNA]</scope>
    <source>
        <strain evidence="2 3">NPDC053346</strain>
    </source>
</reference>
<protein>
    <submittedName>
        <fullName evidence="2">Uncharacterized protein</fullName>
    </submittedName>
</protein>
<accession>A0ABW8D5T0</accession>
<feature type="region of interest" description="Disordered" evidence="1">
    <location>
        <begin position="22"/>
        <end position="52"/>
    </location>
</feature>
<dbReference type="Proteomes" id="UP001614391">
    <property type="component" value="Unassembled WGS sequence"/>
</dbReference>
<name>A0ABW8D5T0_STRBI</name>
<organism evidence="2 3">
    <name type="scientific">Streptomyces bikiniensis</name>
    <dbReference type="NCBI Taxonomy" id="1896"/>
    <lineage>
        <taxon>Bacteria</taxon>
        <taxon>Bacillati</taxon>
        <taxon>Actinomycetota</taxon>
        <taxon>Actinomycetes</taxon>
        <taxon>Kitasatosporales</taxon>
        <taxon>Streptomycetaceae</taxon>
        <taxon>Streptomyces</taxon>
    </lineage>
</organism>
<dbReference type="EMBL" id="JBITYT010000023">
    <property type="protein sequence ID" value="MFI9123890.1"/>
    <property type="molecule type" value="Genomic_DNA"/>
</dbReference>
<feature type="compositionally biased region" description="Gly residues" evidence="1">
    <location>
        <begin position="27"/>
        <end position="37"/>
    </location>
</feature>
<comment type="caution">
    <text evidence="2">The sequence shown here is derived from an EMBL/GenBank/DDBJ whole genome shotgun (WGS) entry which is preliminary data.</text>
</comment>
<dbReference type="RefSeq" id="WP_399621745.1">
    <property type="nucleotide sequence ID" value="NZ_JBITYT010000023.1"/>
</dbReference>
<gene>
    <name evidence="2" type="ORF">ACIGW0_31615</name>
</gene>
<evidence type="ECO:0000256" key="1">
    <source>
        <dbReference type="SAM" id="MobiDB-lite"/>
    </source>
</evidence>
<feature type="region of interest" description="Disordered" evidence="1">
    <location>
        <begin position="167"/>
        <end position="212"/>
    </location>
</feature>
<feature type="compositionally biased region" description="Low complexity" evidence="1">
    <location>
        <begin position="177"/>
        <end position="186"/>
    </location>
</feature>